<sequence length="141" mass="16271">MIRKFKTDDLEQVMELWLATNISAHDFIPAKYWQDNYALVKEMLLQAEIWVYEEGNELLGFIGLQADHIAGIFVADKAQGKGIGSKLLAKAKQQKQQLSLAVYAKNERALNFYRRADFVVVKEQLDEATGQVEYQMEWKAR</sequence>
<accession>A0A0R2BAF3</accession>
<comment type="caution">
    <text evidence="4">The sequence shown here is derived from an EMBL/GenBank/DDBJ whole genome shotgun (WGS) entry which is preliminary data.</text>
</comment>
<dbReference type="NCBIfam" id="NF007853">
    <property type="entry name" value="PRK10562.1"/>
    <property type="match status" value="1"/>
</dbReference>
<reference evidence="4 5" key="1">
    <citation type="journal article" date="2015" name="Genome Announc.">
        <title>Expanding the biotechnology potential of lactobacilli through comparative genomics of 213 strains and associated genera.</title>
        <authorList>
            <person name="Sun Z."/>
            <person name="Harris H.M."/>
            <person name="McCann A."/>
            <person name="Guo C."/>
            <person name="Argimon S."/>
            <person name="Zhang W."/>
            <person name="Yang X."/>
            <person name="Jeffery I.B."/>
            <person name="Cooney J.C."/>
            <person name="Kagawa T.F."/>
            <person name="Liu W."/>
            <person name="Song Y."/>
            <person name="Salvetti E."/>
            <person name="Wrobel A."/>
            <person name="Rasinkangas P."/>
            <person name="Parkhill J."/>
            <person name="Rea M.C."/>
            <person name="O'Sullivan O."/>
            <person name="Ritari J."/>
            <person name="Douillard F.P."/>
            <person name="Paul Ross R."/>
            <person name="Yang R."/>
            <person name="Briner A.E."/>
            <person name="Felis G.E."/>
            <person name="de Vos W.M."/>
            <person name="Barrangou R."/>
            <person name="Klaenhammer T.R."/>
            <person name="Caufield P.W."/>
            <person name="Cui Y."/>
            <person name="Zhang H."/>
            <person name="O'Toole P.W."/>
        </authorList>
    </citation>
    <scope>NUCLEOTIDE SEQUENCE [LARGE SCALE GENOMIC DNA]</scope>
    <source>
        <strain evidence="4 5">DSM 20452</strain>
    </source>
</reference>
<evidence type="ECO:0000256" key="1">
    <source>
        <dbReference type="ARBA" id="ARBA00022679"/>
    </source>
</evidence>
<dbReference type="Proteomes" id="UP000051612">
    <property type="component" value="Unassembled WGS sequence"/>
</dbReference>
<keyword evidence="1 4" id="KW-0808">Transferase</keyword>
<feature type="domain" description="N-acetyltransferase" evidence="3">
    <location>
        <begin position="1"/>
        <end position="141"/>
    </location>
</feature>
<dbReference type="PANTHER" id="PTHR43800">
    <property type="entry name" value="PEPTIDYL-LYSINE N-ACETYLTRANSFERASE YJAB"/>
    <property type="match status" value="1"/>
</dbReference>
<dbReference type="SUPFAM" id="SSF55729">
    <property type="entry name" value="Acyl-CoA N-acyltransferases (Nat)"/>
    <property type="match status" value="1"/>
</dbReference>
<protein>
    <submittedName>
        <fullName evidence="4">Acetyltransferase</fullName>
    </submittedName>
</protein>
<dbReference type="Pfam" id="PF13673">
    <property type="entry name" value="Acetyltransf_10"/>
    <property type="match status" value="1"/>
</dbReference>
<dbReference type="PANTHER" id="PTHR43800:SF1">
    <property type="entry name" value="PEPTIDYL-LYSINE N-ACETYLTRANSFERASE YJAB"/>
    <property type="match status" value="1"/>
</dbReference>
<evidence type="ECO:0000313" key="4">
    <source>
        <dbReference type="EMBL" id="KRM76135.1"/>
    </source>
</evidence>
<dbReference type="RefSeq" id="WP_056958748.1">
    <property type="nucleotide sequence ID" value="NZ_AYYN01000047.1"/>
</dbReference>
<dbReference type="PROSITE" id="PS51186">
    <property type="entry name" value="GNAT"/>
    <property type="match status" value="1"/>
</dbReference>
<dbReference type="AlphaFoldDB" id="A0A0R2BAF3"/>
<evidence type="ECO:0000313" key="5">
    <source>
        <dbReference type="Proteomes" id="UP000051612"/>
    </source>
</evidence>
<dbReference type="InterPro" id="IPR016181">
    <property type="entry name" value="Acyl_CoA_acyltransferase"/>
</dbReference>
<evidence type="ECO:0000256" key="2">
    <source>
        <dbReference type="ARBA" id="ARBA00023315"/>
    </source>
</evidence>
<dbReference type="GO" id="GO:0016747">
    <property type="term" value="F:acyltransferase activity, transferring groups other than amino-acyl groups"/>
    <property type="evidence" value="ECO:0007669"/>
    <property type="project" value="InterPro"/>
</dbReference>
<keyword evidence="2" id="KW-0012">Acyltransferase</keyword>
<dbReference type="EMBL" id="AYYN01000047">
    <property type="protein sequence ID" value="KRM76135.1"/>
    <property type="molecule type" value="Genomic_DNA"/>
</dbReference>
<proteinExistence type="predicted"/>
<gene>
    <name evidence="4" type="ORF">FC48_GL001948</name>
</gene>
<evidence type="ECO:0000259" key="3">
    <source>
        <dbReference type="PROSITE" id="PS51186"/>
    </source>
</evidence>
<dbReference type="PATRIC" id="fig|1423772.3.peg.2083"/>
<name>A0A0R2BAF3_9LACO</name>
<dbReference type="Gene3D" id="3.40.630.30">
    <property type="match status" value="1"/>
</dbReference>
<dbReference type="InterPro" id="IPR000182">
    <property type="entry name" value="GNAT_dom"/>
</dbReference>
<dbReference type="CDD" id="cd04301">
    <property type="entry name" value="NAT_SF"/>
    <property type="match status" value="1"/>
</dbReference>
<organism evidence="4 5">
    <name type="scientific">Ligilactobacillus murinus DSM 20452 = NBRC 14221</name>
    <dbReference type="NCBI Taxonomy" id="1423772"/>
    <lineage>
        <taxon>Bacteria</taxon>
        <taxon>Bacillati</taxon>
        <taxon>Bacillota</taxon>
        <taxon>Bacilli</taxon>
        <taxon>Lactobacillales</taxon>
        <taxon>Lactobacillaceae</taxon>
        <taxon>Ligilactobacillus</taxon>
    </lineage>
</organism>